<reference evidence="2 3" key="1">
    <citation type="submission" date="2019-02" db="EMBL/GenBank/DDBJ databases">
        <title>Apibacter muscae sp. nov.: a novel member of the house fly microbiota.</title>
        <authorList>
            <person name="Park R."/>
        </authorList>
    </citation>
    <scope>NUCLEOTIDE SEQUENCE [LARGE SCALE GENOMIC DNA]</scope>
    <source>
        <strain evidence="2 3">AL1</strain>
    </source>
</reference>
<comment type="caution">
    <text evidence="2">The sequence shown here is derived from an EMBL/GenBank/DDBJ whole genome shotgun (WGS) entry which is preliminary data.</text>
</comment>
<protein>
    <submittedName>
        <fullName evidence="2">Uncharacterized protein</fullName>
    </submittedName>
</protein>
<evidence type="ECO:0000313" key="2">
    <source>
        <dbReference type="EMBL" id="TWP28641.1"/>
    </source>
</evidence>
<sequence>MKSNKTKILLYISLLCIGIVIGIAIRHYYNLPLSVDINIIDVATLVATVFLAVYIPEVLDRNFQEIKDKKDVILKKVEELHFLNRKINILVQSEIQPNTKSILIINNTLDIIENKLQTLKTLVKLGNLKINFSPEINKIETLIREHKVLIFNNNQDISDCNFTDEIKMQEEIIFNHLDHNFCLLIFKIA</sequence>
<evidence type="ECO:0000256" key="1">
    <source>
        <dbReference type="SAM" id="Phobius"/>
    </source>
</evidence>
<proteinExistence type="predicted"/>
<feature type="transmembrane region" description="Helical" evidence="1">
    <location>
        <begin position="35"/>
        <end position="55"/>
    </location>
</feature>
<feature type="transmembrane region" description="Helical" evidence="1">
    <location>
        <begin position="9"/>
        <end position="29"/>
    </location>
</feature>
<keyword evidence="1" id="KW-1133">Transmembrane helix</keyword>
<keyword evidence="1" id="KW-0812">Transmembrane</keyword>
<dbReference type="AlphaFoldDB" id="A0A563DF88"/>
<keyword evidence="3" id="KW-1185">Reference proteome</keyword>
<organism evidence="2 3">
    <name type="scientific">Apibacter muscae</name>
    <dbReference type="NCBI Taxonomy" id="2509004"/>
    <lineage>
        <taxon>Bacteria</taxon>
        <taxon>Pseudomonadati</taxon>
        <taxon>Bacteroidota</taxon>
        <taxon>Flavobacteriia</taxon>
        <taxon>Flavobacteriales</taxon>
        <taxon>Weeksellaceae</taxon>
        <taxon>Apibacter</taxon>
    </lineage>
</organism>
<name>A0A563DF88_9FLAO</name>
<dbReference type="EMBL" id="SELH01000017">
    <property type="protein sequence ID" value="TWP28641.1"/>
    <property type="molecule type" value="Genomic_DNA"/>
</dbReference>
<dbReference type="Proteomes" id="UP000319499">
    <property type="component" value="Unassembled WGS sequence"/>
</dbReference>
<accession>A0A563DF88</accession>
<keyword evidence="1" id="KW-0472">Membrane</keyword>
<evidence type="ECO:0000313" key="3">
    <source>
        <dbReference type="Proteomes" id="UP000319499"/>
    </source>
</evidence>
<gene>
    <name evidence="2" type="ORF">ETU09_04805</name>
</gene>
<dbReference type="RefSeq" id="WP_146292214.1">
    <property type="nucleotide sequence ID" value="NZ_SELH01000017.1"/>
</dbReference>